<reference evidence="8 9" key="1">
    <citation type="submission" date="2013-09" db="EMBL/GenBank/DDBJ databases">
        <title>Biodegradation of hydrocarbons in the deep terrestrial subsurface : characterization of a microbial consortium composed of two Desulfotomaculum species originating from a deep geological formation.</title>
        <authorList>
            <person name="Aullo T."/>
            <person name="Berlendis S."/>
            <person name="Lascourreges J.-F."/>
            <person name="Dessort D."/>
            <person name="Saint-Laurent S."/>
            <person name="Schraauwers B."/>
            <person name="Mas J."/>
            <person name="Magot M."/>
            <person name="Ranchou-Peyruse A."/>
        </authorList>
    </citation>
    <scope>NUCLEOTIDE SEQUENCE [LARGE SCALE GENOMIC DNA]</scope>
    <source>
        <strain evidence="8 9">Bs107</strain>
    </source>
</reference>
<comment type="caution">
    <text evidence="8">The sequence shown here is derived from an EMBL/GenBank/DDBJ whole genome shotgun (WGS) entry which is preliminary data.</text>
</comment>
<dbReference type="Pfam" id="PF00892">
    <property type="entry name" value="EamA"/>
    <property type="match status" value="2"/>
</dbReference>
<evidence type="ECO:0000256" key="5">
    <source>
        <dbReference type="ARBA" id="ARBA00023136"/>
    </source>
</evidence>
<comment type="similarity">
    <text evidence="2">Belongs to the EamA transporter family.</text>
</comment>
<feature type="domain" description="EamA" evidence="7">
    <location>
        <begin position="6"/>
        <end position="140"/>
    </location>
</feature>
<feature type="transmembrane region" description="Helical" evidence="6">
    <location>
        <begin position="68"/>
        <end position="87"/>
    </location>
</feature>
<dbReference type="AlphaFoldDB" id="A0A2C6MGS9"/>
<dbReference type="InterPro" id="IPR037185">
    <property type="entry name" value="EmrE-like"/>
</dbReference>
<keyword evidence="9" id="KW-1185">Reference proteome</keyword>
<dbReference type="Proteomes" id="UP000222564">
    <property type="component" value="Unassembled WGS sequence"/>
</dbReference>
<feature type="transmembrane region" description="Helical" evidence="6">
    <location>
        <begin position="180"/>
        <end position="199"/>
    </location>
</feature>
<feature type="transmembrane region" description="Helical" evidence="6">
    <location>
        <begin position="243"/>
        <end position="261"/>
    </location>
</feature>
<sequence>MNPFYLGVVLVFLSAAGFGMIPIFALYAYQGGATVTTLLFFRFTLAALCFFAYILMKERKISVDGPSIKYLVLMGGVIYTLQSNLYFSSVKFIPASLAVLIFYIYPVFVAIASSLVDKEILSKQIVFSIALSLAGLTLVLGTSFGDINLTGVLLALGAGLVYCCYIVLGNRVLKKSPALVTSAFICLFAAISLLIIGLATDTLRFDLTTQAWLAVAGVALCCTVLAIFTFFRGLELIGSTRASILSMIEPLITIGFSAMLFQERLTWLQILGGAAVLAGAMLVVSAREKSKDEKPYQAEAKGSGY</sequence>
<dbReference type="PANTHER" id="PTHR32322:SF2">
    <property type="entry name" value="EAMA DOMAIN-CONTAINING PROTEIN"/>
    <property type="match status" value="1"/>
</dbReference>
<gene>
    <name evidence="8" type="ORF">P378_03300</name>
</gene>
<evidence type="ECO:0000256" key="3">
    <source>
        <dbReference type="ARBA" id="ARBA00022692"/>
    </source>
</evidence>
<keyword evidence="5 6" id="KW-0472">Membrane</keyword>
<dbReference type="InterPro" id="IPR050638">
    <property type="entry name" value="AA-Vitamin_Transporters"/>
</dbReference>
<dbReference type="InterPro" id="IPR000620">
    <property type="entry name" value="EamA_dom"/>
</dbReference>
<keyword evidence="4 6" id="KW-1133">Transmembrane helix</keyword>
<evidence type="ECO:0000256" key="1">
    <source>
        <dbReference type="ARBA" id="ARBA00004141"/>
    </source>
</evidence>
<dbReference type="OrthoDB" id="9808556at2"/>
<feature type="transmembrane region" description="Helical" evidence="6">
    <location>
        <begin position="125"/>
        <end position="144"/>
    </location>
</feature>
<dbReference type="SUPFAM" id="SSF103481">
    <property type="entry name" value="Multidrug resistance efflux transporter EmrE"/>
    <property type="match status" value="2"/>
</dbReference>
<feature type="transmembrane region" description="Helical" evidence="6">
    <location>
        <begin position="211"/>
        <end position="231"/>
    </location>
</feature>
<organism evidence="8 9">
    <name type="scientific">Desulforamulus profundi</name>
    <dbReference type="NCBI Taxonomy" id="1383067"/>
    <lineage>
        <taxon>Bacteria</taxon>
        <taxon>Bacillati</taxon>
        <taxon>Bacillota</taxon>
        <taxon>Clostridia</taxon>
        <taxon>Eubacteriales</taxon>
        <taxon>Peptococcaceae</taxon>
        <taxon>Desulforamulus</taxon>
    </lineage>
</organism>
<evidence type="ECO:0000313" key="8">
    <source>
        <dbReference type="EMBL" id="PHJ39448.1"/>
    </source>
</evidence>
<feature type="transmembrane region" description="Helical" evidence="6">
    <location>
        <begin position="7"/>
        <end position="29"/>
    </location>
</feature>
<dbReference type="EMBL" id="AWQQ01000020">
    <property type="protein sequence ID" value="PHJ39448.1"/>
    <property type="molecule type" value="Genomic_DNA"/>
</dbReference>
<feature type="transmembrane region" description="Helical" evidence="6">
    <location>
        <begin position="93"/>
        <end position="113"/>
    </location>
</feature>
<comment type="subcellular location">
    <subcellularLocation>
        <location evidence="1">Membrane</location>
        <topology evidence="1">Multi-pass membrane protein</topology>
    </subcellularLocation>
</comment>
<accession>A0A2C6MGS9</accession>
<protein>
    <submittedName>
        <fullName evidence="8">Permease</fullName>
    </submittedName>
</protein>
<evidence type="ECO:0000259" key="7">
    <source>
        <dbReference type="Pfam" id="PF00892"/>
    </source>
</evidence>
<feature type="transmembrane region" description="Helical" evidence="6">
    <location>
        <begin position="35"/>
        <end position="56"/>
    </location>
</feature>
<dbReference type="GO" id="GO:0016020">
    <property type="term" value="C:membrane"/>
    <property type="evidence" value="ECO:0007669"/>
    <property type="project" value="UniProtKB-SubCell"/>
</dbReference>
<dbReference type="RefSeq" id="WP_099082209.1">
    <property type="nucleotide sequence ID" value="NZ_AWQQ01000020.1"/>
</dbReference>
<feature type="transmembrane region" description="Helical" evidence="6">
    <location>
        <begin position="150"/>
        <end position="168"/>
    </location>
</feature>
<dbReference type="PANTHER" id="PTHR32322">
    <property type="entry name" value="INNER MEMBRANE TRANSPORTER"/>
    <property type="match status" value="1"/>
</dbReference>
<evidence type="ECO:0000256" key="4">
    <source>
        <dbReference type="ARBA" id="ARBA00022989"/>
    </source>
</evidence>
<evidence type="ECO:0000256" key="2">
    <source>
        <dbReference type="ARBA" id="ARBA00007362"/>
    </source>
</evidence>
<name>A0A2C6MGS9_9FIRM</name>
<feature type="domain" description="EamA" evidence="7">
    <location>
        <begin position="150"/>
        <end position="284"/>
    </location>
</feature>
<proteinExistence type="inferred from homology"/>
<feature type="transmembrane region" description="Helical" evidence="6">
    <location>
        <begin position="267"/>
        <end position="286"/>
    </location>
</feature>
<evidence type="ECO:0000256" key="6">
    <source>
        <dbReference type="SAM" id="Phobius"/>
    </source>
</evidence>
<keyword evidence="3 6" id="KW-0812">Transmembrane</keyword>
<evidence type="ECO:0000313" key="9">
    <source>
        <dbReference type="Proteomes" id="UP000222564"/>
    </source>
</evidence>